<feature type="transmembrane region" description="Helical" evidence="1">
    <location>
        <begin position="60"/>
        <end position="84"/>
    </location>
</feature>
<dbReference type="Proteomes" id="UP001594351">
    <property type="component" value="Unassembled WGS sequence"/>
</dbReference>
<evidence type="ECO:0000313" key="3">
    <source>
        <dbReference type="Proteomes" id="UP001594351"/>
    </source>
</evidence>
<feature type="transmembrane region" description="Helical" evidence="1">
    <location>
        <begin position="5"/>
        <end position="22"/>
    </location>
</feature>
<proteinExistence type="predicted"/>
<comment type="caution">
    <text evidence="2">The sequence shown here is derived from an EMBL/GenBank/DDBJ whole genome shotgun (WGS) entry which is preliminary data.</text>
</comment>
<feature type="transmembrane region" description="Helical" evidence="1">
    <location>
        <begin position="468"/>
        <end position="486"/>
    </location>
</feature>
<name>A0ABV6Z711_UNCC1</name>
<feature type="transmembrane region" description="Helical" evidence="1">
    <location>
        <begin position="493"/>
        <end position="509"/>
    </location>
</feature>
<protein>
    <recommendedName>
        <fullName evidence="4">Glycosyltransferase RgtA/B/C/D-like domain-containing protein</fullName>
    </recommendedName>
</protein>
<keyword evidence="1" id="KW-0472">Membrane</keyword>
<keyword evidence="3" id="KW-1185">Reference proteome</keyword>
<keyword evidence="1" id="KW-1133">Transmembrane helix</keyword>
<feature type="transmembrane region" description="Helical" evidence="1">
    <location>
        <begin position="365"/>
        <end position="389"/>
    </location>
</feature>
<feature type="transmembrane region" description="Helical" evidence="1">
    <location>
        <begin position="90"/>
        <end position="112"/>
    </location>
</feature>
<sequence>MVRVLLFRVFLLNLLVFSPFYSLEHFGLFSPVSFICQAAVLFCPGLLITRFSRQADRSPVYWFFRGLMLSFLINLSVSFIIYGWDLARDPFSFLVIMAVTANCFLAGSYFFHVRQGQESSLRETFSQLRRNLSRQKILAQIMMCLILSLALILIHQVKISLHIIYDLETFHIGSAYGLMKNFKPAMWPSVPDKTFREFNYSRPPLTHLYTAWSIQLAGLLPETEPYYSFTKVPLEVRPRPETFWINGEKTDFPSEKIANAQGGNGQGVRIKVAPSIPISEKLLMAGRIPQAFAFWFSLILLIYFFRAHQIRLEWQVLGLLLYLSMPEVLIRGASASAVPMTYLFYLFLIYFFLDTDQEKKRRDRYIFATSFILFWVNQKSAVFGLGVILWRFARYNSFKEIITDASVLGFGSGFFTYAVYGLWCDPLDFFHAFLAEQGINRFLLFRVLPPQDRIYPDVVHLWLQFNQFLGHPFLFVSGIVLLISSWHYKRKQGIFIFWFMITFILGSLIDRRMTRHVTTAIMPLFLPFVLTANRSSPNWRYILGVIVIYIILTNSTLDWTIVTNFDEISPLPAW</sequence>
<organism evidence="2 3">
    <name type="scientific">candidate division CSSED10-310 bacterium</name>
    <dbReference type="NCBI Taxonomy" id="2855610"/>
    <lineage>
        <taxon>Bacteria</taxon>
        <taxon>Bacteria division CSSED10-310</taxon>
    </lineage>
</organism>
<evidence type="ECO:0008006" key="4">
    <source>
        <dbReference type="Google" id="ProtNLM"/>
    </source>
</evidence>
<feature type="transmembrane region" description="Helical" evidence="1">
    <location>
        <begin position="288"/>
        <end position="307"/>
    </location>
</feature>
<evidence type="ECO:0000256" key="1">
    <source>
        <dbReference type="SAM" id="Phobius"/>
    </source>
</evidence>
<accession>A0ABV6Z711</accession>
<feature type="transmembrane region" description="Helical" evidence="1">
    <location>
        <begin position="539"/>
        <end position="557"/>
    </location>
</feature>
<dbReference type="EMBL" id="JBHPBY010000785">
    <property type="protein sequence ID" value="MFC1854234.1"/>
    <property type="molecule type" value="Genomic_DNA"/>
</dbReference>
<reference evidence="2 3" key="1">
    <citation type="submission" date="2024-09" db="EMBL/GenBank/DDBJ databases">
        <title>Laminarin stimulates single cell rates of sulfate reduction while oxygen inhibits transcriptomic activity in coastal marine sediment.</title>
        <authorList>
            <person name="Lindsay M."/>
            <person name="Orcutt B."/>
            <person name="Emerson D."/>
            <person name="Stepanauskas R."/>
            <person name="D'Angelo T."/>
        </authorList>
    </citation>
    <scope>NUCLEOTIDE SEQUENCE [LARGE SCALE GENOMIC DNA]</scope>
    <source>
        <strain evidence="2">SAG AM-311-K15</strain>
    </source>
</reference>
<feature type="transmembrane region" description="Helical" evidence="1">
    <location>
        <begin position="137"/>
        <end position="157"/>
    </location>
</feature>
<feature type="transmembrane region" description="Helical" evidence="1">
    <location>
        <begin position="401"/>
        <end position="423"/>
    </location>
</feature>
<gene>
    <name evidence="2" type="ORF">ACFL27_28960</name>
</gene>
<feature type="transmembrane region" description="Helical" evidence="1">
    <location>
        <begin position="28"/>
        <end position="48"/>
    </location>
</feature>
<feature type="transmembrane region" description="Helical" evidence="1">
    <location>
        <begin position="328"/>
        <end position="353"/>
    </location>
</feature>
<keyword evidence="1" id="KW-0812">Transmembrane</keyword>
<evidence type="ECO:0000313" key="2">
    <source>
        <dbReference type="EMBL" id="MFC1854234.1"/>
    </source>
</evidence>